<sequence>MLRRDKAPFPRRANHGNVAPMRDQITSPDGTPASQFAFGCMQFGGTADEQACAAMFDACLAAGITHFDTAYVYTDGRSEEILGRLIAPHRDGLVIATKAGYTGGAGAANLRTQFDISRKRLNMDHVDILYLHRFDPYTDLNETLDCFAALKSEGKISHVGLSNFAAWQVVKAANLAEKRDLSIDVLQPMYSLVKRQAEVEILPMCADLGILPATYSPLGGGLLTGKYKAPQAEGRLATDERYAARYGVDWMHSAAAQLSEIASELATHPATLAATWAARHTSHPSPILSARNQEQLAPSLAATTFYMGDALYDRLWALTPAPPPATDRLEET</sequence>
<accession>A0A1I4DUN8</accession>
<dbReference type="STRING" id="1280847.SAMN04488036_103416"/>
<dbReference type="EMBL" id="FOSZ01000003">
    <property type="protein sequence ID" value="SFK96649.1"/>
    <property type="molecule type" value="Genomic_DNA"/>
</dbReference>
<evidence type="ECO:0000259" key="2">
    <source>
        <dbReference type="Pfam" id="PF00248"/>
    </source>
</evidence>
<dbReference type="Gene3D" id="3.20.20.100">
    <property type="entry name" value="NADP-dependent oxidoreductase domain"/>
    <property type="match status" value="1"/>
</dbReference>
<dbReference type="InterPro" id="IPR050523">
    <property type="entry name" value="AKR_Detox_Biosynth"/>
</dbReference>
<proteinExistence type="predicted"/>
<dbReference type="Pfam" id="PF00248">
    <property type="entry name" value="Aldo_ket_red"/>
    <property type="match status" value="1"/>
</dbReference>
<dbReference type="AlphaFoldDB" id="A0A1I4DUN8"/>
<evidence type="ECO:0000256" key="1">
    <source>
        <dbReference type="SAM" id="MobiDB-lite"/>
    </source>
</evidence>
<organism evidence="3 4">
    <name type="scientific">Shimia haliotis</name>
    <dbReference type="NCBI Taxonomy" id="1280847"/>
    <lineage>
        <taxon>Bacteria</taxon>
        <taxon>Pseudomonadati</taxon>
        <taxon>Pseudomonadota</taxon>
        <taxon>Alphaproteobacteria</taxon>
        <taxon>Rhodobacterales</taxon>
        <taxon>Roseobacteraceae</taxon>
    </lineage>
</organism>
<dbReference type="InterPro" id="IPR023210">
    <property type="entry name" value="NADP_OxRdtase_dom"/>
</dbReference>
<dbReference type="GO" id="GO:0005829">
    <property type="term" value="C:cytosol"/>
    <property type="evidence" value="ECO:0007669"/>
    <property type="project" value="TreeGrafter"/>
</dbReference>
<protein>
    <submittedName>
        <fullName evidence="3">Predicted oxidoreductase</fullName>
    </submittedName>
</protein>
<reference evidence="4" key="1">
    <citation type="submission" date="2016-10" db="EMBL/GenBank/DDBJ databases">
        <authorList>
            <person name="Varghese N."/>
            <person name="Submissions S."/>
        </authorList>
    </citation>
    <scope>NUCLEOTIDE SEQUENCE [LARGE SCALE GENOMIC DNA]</scope>
    <source>
        <strain evidence="4">DSM 28453</strain>
    </source>
</reference>
<dbReference type="Proteomes" id="UP000198851">
    <property type="component" value="Unassembled WGS sequence"/>
</dbReference>
<keyword evidence="4" id="KW-1185">Reference proteome</keyword>
<evidence type="ECO:0000313" key="4">
    <source>
        <dbReference type="Proteomes" id="UP000198851"/>
    </source>
</evidence>
<feature type="region of interest" description="Disordered" evidence="1">
    <location>
        <begin position="1"/>
        <end position="26"/>
    </location>
</feature>
<gene>
    <name evidence="3" type="ORF">SAMN04488036_103416</name>
</gene>
<feature type="domain" description="NADP-dependent oxidoreductase" evidence="2">
    <location>
        <begin position="37"/>
        <end position="305"/>
    </location>
</feature>
<dbReference type="PANTHER" id="PTHR43364">
    <property type="entry name" value="NADH-SPECIFIC METHYLGLYOXAL REDUCTASE-RELATED"/>
    <property type="match status" value="1"/>
</dbReference>
<evidence type="ECO:0000313" key="3">
    <source>
        <dbReference type="EMBL" id="SFK96649.1"/>
    </source>
</evidence>
<dbReference type="InterPro" id="IPR036812">
    <property type="entry name" value="NAD(P)_OxRdtase_dom_sf"/>
</dbReference>
<dbReference type="PANTHER" id="PTHR43364:SF18">
    <property type="entry name" value="OXIDOREDUCTASE"/>
    <property type="match status" value="1"/>
</dbReference>
<name>A0A1I4DUN8_9RHOB</name>
<dbReference type="SUPFAM" id="SSF51430">
    <property type="entry name" value="NAD(P)-linked oxidoreductase"/>
    <property type="match status" value="1"/>
</dbReference>